<feature type="compositionally biased region" description="Basic and acidic residues" evidence="1">
    <location>
        <begin position="192"/>
        <end position="212"/>
    </location>
</feature>
<reference evidence="2" key="2">
    <citation type="submission" date="2020-05" db="EMBL/GenBank/DDBJ databases">
        <authorList>
            <person name="Kim H.-S."/>
            <person name="Proctor R.H."/>
            <person name="Brown D.W."/>
        </authorList>
    </citation>
    <scope>NUCLEOTIDE SEQUENCE</scope>
    <source>
        <strain evidence="2">NRRL 20472</strain>
    </source>
</reference>
<dbReference type="AlphaFoldDB" id="A0A8H4TKR5"/>
<accession>A0A8H4TKR5</accession>
<evidence type="ECO:0000256" key="1">
    <source>
        <dbReference type="SAM" id="MobiDB-lite"/>
    </source>
</evidence>
<organism evidence="2 3">
    <name type="scientific">Fusarium sarcochroum</name>
    <dbReference type="NCBI Taxonomy" id="1208366"/>
    <lineage>
        <taxon>Eukaryota</taxon>
        <taxon>Fungi</taxon>
        <taxon>Dikarya</taxon>
        <taxon>Ascomycota</taxon>
        <taxon>Pezizomycotina</taxon>
        <taxon>Sordariomycetes</taxon>
        <taxon>Hypocreomycetidae</taxon>
        <taxon>Hypocreales</taxon>
        <taxon>Nectriaceae</taxon>
        <taxon>Fusarium</taxon>
        <taxon>Fusarium lateritium species complex</taxon>
    </lineage>
</organism>
<gene>
    <name evidence="2" type="ORF">FSARC_10653</name>
</gene>
<evidence type="ECO:0000313" key="2">
    <source>
        <dbReference type="EMBL" id="KAF4959666.1"/>
    </source>
</evidence>
<sequence>MVDPVTILCGDDGDIVSFQLERSKACSTSRYLATYLANKTTPEITISDIYPEELRWFRDWIWGHKTLVDNKENLCMREPWLSNATQAWLLGQRLEAPEFQKFCLERFIDNCALALFGPWKIIEENAGANSPLRRFSNHWIAWNVSLVQDGPHEYRGLKAVALAKDVDEYTGDPRKYGQEHWYSDCGDQISPRCEHNPRVTDEKTEQAQHPEKPPANNECSFELPKSTSPKHLILPKESRRKLRIKDSRNSLYVHYSQST</sequence>
<feature type="region of interest" description="Disordered" evidence="1">
    <location>
        <begin position="192"/>
        <end position="240"/>
    </location>
</feature>
<evidence type="ECO:0000313" key="3">
    <source>
        <dbReference type="Proteomes" id="UP000622797"/>
    </source>
</evidence>
<keyword evidence="3" id="KW-1185">Reference proteome</keyword>
<protein>
    <submittedName>
        <fullName evidence="2">Uncharacterized protein</fullName>
    </submittedName>
</protein>
<reference evidence="2" key="1">
    <citation type="journal article" date="2020" name="BMC Genomics">
        <title>Correction to: Identification and distribution of gene clusters required for synthesis of sphingolipid metabolism inhibitors in diverse species of the filamentous fungus Fusarium.</title>
        <authorList>
            <person name="Kim H.S."/>
            <person name="Lohmar J.M."/>
            <person name="Busman M."/>
            <person name="Brown D.W."/>
            <person name="Naumann T.A."/>
            <person name="Divon H.H."/>
            <person name="Lysoe E."/>
            <person name="Uhlig S."/>
            <person name="Proctor R.H."/>
        </authorList>
    </citation>
    <scope>NUCLEOTIDE SEQUENCE</scope>
    <source>
        <strain evidence="2">NRRL 20472</strain>
    </source>
</reference>
<proteinExistence type="predicted"/>
<comment type="caution">
    <text evidence="2">The sequence shown here is derived from an EMBL/GenBank/DDBJ whole genome shotgun (WGS) entry which is preliminary data.</text>
</comment>
<name>A0A8H4TKR5_9HYPO</name>
<dbReference type="EMBL" id="JABEXW010000656">
    <property type="protein sequence ID" value="KAF4959666.1"/>
    <property type="molecule type" value="Genomic_DNA"/>
</dbReference>
<dbReference type="OrthoDB" id="194443at2759"/>
<dbReference type="Proteomes" id="UP000622797">
    <property type="component" value="Unassembled WGS sequence"/>
</dbReference>